<dbReference type="Gene3D" id="3.30.70.270">
    <property type="match status" value="1"/>
</dbReference>
<dbReference type="PANTHER" id="PTHR44757:SF2">
    <property type="entry name" value="BIOFILM ARCHITECTURE MAINTENANCE PROTEIN MBAA"/>
    <property type="match status" value="1"/>
</dbReference>
<evidence type="ECO:0008006" key="7">
    <source>
        <dbReference type="Google" id="ProtNLM"/>
    </source>
</evidence>
<evidence type="ECO:0000256" key="2">
    <source>
        <dbReference type="SAM" id="Phobius"/>
    </source>
</evidence>
<dbReference type="InterPro" id="IPR043128">
    <property type="entry name" value="Rev_trsase/Diguanyl_cyclase"/>
</dbReference>
<evidence type="ECO:0000313" key="5">
    <source>
        <dbReference type="EMBL" id="OSQ40597.1"/>
    </source>
</evidence>
<dbReference type="InterPro" id="IPR035919">
    <property type="entry name" value="EAL_sf"/>
</dbReference>
<evidence type="ECO:0000259" key="4">
    <source>
        <dbReference type="PROSITE" id="PS50887"/>
    </source>
</evidence>
<feature type="transmembrane region" description="Helical" evidence="2">
    <location>
        <begin position="12"/>
        <end position="35"/>
    </location>
</feature>
<feature type="domain" description="EAL" evidence="3">
    <location>
        <begin position="476"/>
        <end position="723"/>
    </location>
</feature>
<dbReference type="EMBL" id="JFKA01000001">
    <property type="protein sequence ID" value="OSQ40597.1"/>
    <property type="molecule type" value="Genomic_DNA"/>
</dbReference>
<dbReference type="InterPro" id="IPR052155">
    <property type="entry name" value="Biofilm_reg_signaling"/>
</dbReference>
<dbReference type="SMART" id="SM00052">
    <property type="entry name" value="EAL"/>
    <property type="match status" value="1"/>
</dbReference>
<keyword evidence="6" id="KW-1185">Reference proteome</keyword>
<sequence length="723" mass="81071">MFPISSRHFFIMRTLPAMLLVMLIGSAGFFLVYWATSETDRVATARQLYLMEQSQAESLFVIAHQQEGGTVWDNSLQAAMRWDTKWLNDNLGAWMHEYYGFNALYVLDPRDVPVLAYREKTGLQAHIDPAFGEILYPVVNKLRARLRAGEGSRDPRLKTPGETIRTMVDGHPAIVSVKPIVSHSGEITQVPGNEFLHVVVHYLDGTSYLAELERNYLFDNLRYSSTKNNVGTERAYPLKSTGHTIVGYFIWQPYCPGATVMGYISPMLVVLVAALIVMVCAFMTLAYRRRASQDATEAKMHHMAMHDALTGLPNRSNFNLRVDHELANLGPSQAGLALLFLDLNGFKQINDSFGHPLGDKLICEFCNRLTSLSRDCDAVARVGGDEFTLMLTGMRQRDDVERFCRRLIELVRVPFNIDGQQIFVGLSVGYAFAPEHGRDRNELIRKADVALYHAKANGRNDFAGFEDEMDALLRNRHRLETDLREALGANDQIEVYYQPIYCARTETLNGFEALLRWHHPARGPISPEFFIPIAEEAGIIGDLGQFVLRQACEAAMRWPDQTMAVNVSILELQDMDYVQKLAAVLAATGLAPERLELEVTETAMLTAGTCEENLKAIRMMGIRVALDDFGTGFSSLGRLTRIDVDRIKIDKTFVHGFDQSSNDKAMVRAIVELAHATRLAITAEGVENRAQMEFLREIGCDLLQGFYYAKPAPAAEIDALLAK</sequence>
<keyword evidence="1" id="KW-0175">Coiled coil</keyword>
<dbReference type="InterPro" id="IPR001633">
    <property type="entry name" value="EAL_dom"/>
</dbReference>
<accession>A0A1Y2L450</accession>
<feature type="transmembrane region" description="Helical" evidence="2">
    <location>
        <begin position="263"/>
        <end position="287"/>
    </location>
</feature>
<feature type="coiled-coil region" evidence="1">
    <location>
        <begin position="462"/>
        <end position="489"/>
    </location>
</feature>
<protein>
    <recommendedName>
        <fullName evidence="7">Diguanylate cyclase</fullName>
    </recommendedName>
</protein>
<dbReference type="InterPro" id="IPR007892">
    <property type="entry name" value="CHASE4"/>
</dbReference>
<proteinExistence type="predicted"/>
<dbReference type="Pfam" id="PF00990">
    <property type="entry name" value="GGDEF"/>
    <property type="match status" value="1"/>
</dbReference>
<gene>
    <name evidence="5" type="ORF">TMES_02280</name>
</gene>
<dbReference type="PROSITE" id="PS50883">
    <property type="entry name" value="EAL"/>
    <property type="match status" value="1"/>
</dbReference>
<dbReference type="SUPFAM" id="SSF55073">
    <property type="entry name" value="Nucleotide cyclase"/>
    <property type="match status" value="1"/>
</dbReference>
<dbReference type="SUPFAM" id="SSF141868">
    <property type="entry name" value="EAL domain-like"/>
    <property type="match status" value="1"/>
</dbReference>
<feature type="domain" description="GGDEF" evidence="4">
    <location>
        <begin position="334"/>
        <end position="467"/>
    </location>
</feature>
<organism evidence="5 6">
    <name type="scientific">Thalassospira mesophila</name>
    <dbReference type="NCBI Taxonomy" id="1293891"/>
    <lineage>
        <taxon>Bacteria</taxon>
        <taxon>Pseudomonadati</taxon>
        <taxon>Pseudomonadota</taxon>
        <taxon>Alphaproteobacteria</taxon>
        <taxon>Rhodospirillales</taxon>
        <taxon>Thalassospiraceae</taxon>
        <taxon>Thalassospira</taxon>
    </lineage>
</organism>
<dbReference type="Gene3D" id="3.20.20.450">
    <property type="entry name" value="EAL domain"/>
    <property type="match status" value="1"/>
</dbReference>
<evidence type="ECO:0000259" key="3">
    <source>
        <dbReference type="PROSITE" id="PS50883"/>
    </source>
</evidence>
<evidence type="ECO:0000313" key="6">
    <source>
        <dbReference type="Proteomes" id="UP000193391"/>
    </source>
</evidence>
<dbReference type="Pfam" id="PF05228">
    <property type="entry name" value="CHASE4"/>
    <property type="match status" value="1"/>
</dbReference>
<evidence type="ECO:0000256" key="1">
    <source>
        <dbReference type="SAM" id="Coils"/>
    </source>
</evidence>
<dbReference type="PANTHER" id="PTHR44757">
    <property type="entry name" value="DIGUANYLATE CYCLASE DGCP"/>
    <property type="match status" value="1"/>
</dbReference>
<keyword evidence="2" id="KW-0472">Membrane</keyword>
<dbReference type="InterPro" id="IPR029787">
    <property type="entry name" value="Nucleotide_cyclase"/>
</dbReference>
<dbReference type="PROSITE" id="PS50887">
    <property type="entry name" value="GGDEF"/>
    <property type="match status" value="1"/>
</dbReference>
<name>A0A1Y2L450_9PROT</name>
<dbReference type="SMART" id="SM00267">
    <property type="entry name" value="GGDEF"/>
    <property type="match status" value="1"/>
</dbReference>
<dbReference type="CDD" id="cd01948">
    <property type="entry name" value="EAL"/>
    <property type="match status" value="1"/>
</dbReference>
<keyword evidence="2" id="KW-0812">Transmembrane</keyword>
<dbReference type="Proteomes" id="UP000193391">
    <property type="component" value="Unassembled WGS sequence"/>
</dbReference>
<dbReference type="Pfam" id="PF00563">
    <property type="entry name" value="EAL"/>
    <property type="match status" value="1"/>
</dbReference>
<keyword evidence="2" id="KW-1133">Transmembrane helix</keyword>
<dbReference type="AlphaFoldDB" id="A0A1Y2L450"/>
<comment type="caution">
    <text evidence="5">The sequence shown here is derived from an EMBL/GenBank/DDBJ whole genome shotgun (WGS) entry which is preliminary data.</text>
</comment>
<reference evidence="5 6" key="1">
    <citation type="submission" date="2014-03" db="EMBL/GenBank/DDBJ databases">
        <title>The draft genome sequence of Thalassospira mesophila JCM 18969.</title>
        <authorList>
            <person name="Lai Q."/>
            <person name="Shao Z."/>
        </authorList>
    </citation>
    <scope>NUCLEOTIDE SEQUENCE [LARGE SCALE GENOMIC DNA]</scope>
    <source>
        <strain evidence="5 6">JCM 18969</strain>
    </source>
</reference>
<dbReference type="InterPro" id="IPR000160">
    <property type="entry name" value="GGDEF_dom"/>
</dbReference>
<dbReference type="NCBIfam" id="TIGR00254">
    <property type="entry name" value="GGDEF"/>
    <property type="match status" value="1"/>
</dbReference>
<dbReference type="CDD" id="cd01949">
    <property type="entry name" value="GGDEF"/>
    <property type="match status" value="1"/>
</dbReference>
<dbReference type="STRING" id="1293891.TMES_02280"/>